<dbReference type="Proteomes" id="UP000567293">
    <property type="component" value="Unassembled WGS sequence"/>
</dbReference>
<evidence type="ECO:0000313" key="2">
    <source>
        <dbReference type="Proteomes" id="UP000567293"/>
    </source>
</evidence>
<evidence type="ECO:0000313" key="1">
    <source>
        <dbReference type="EMBL" id="MBA0087961.1"/>
    </source>
</evidence>
<sequence>MRVEFFGVSRQRAGISELEIEAETLGQVLEALAHRIPSLREFIEVDRLHPSLTASLNGDSFVSDPQTRLAKNDCVFILSADAGG</sequence>
<dbReference type="Pfam" id="PF02597">
    <property type="entry name" value="ThiS"/>
    <property type="match status" value="1"/>
</dbReference>
<reference evidence="1" key="1">
    <citation type="submission" date="2020-06" db="EMBL/GenBank/DDBJ databases">
        <title>Legume-microbial interactions unlock mineral nutrients during tropical forest succession.</title>
        <authorList>
            <person name="Epihov D.Z."/>
        </authorList>
    </citation>
    <scope>NUCLEOTIDE SEQUENCE [LARGE SCALE GENOMIC DNA]</scope>
    <source>
        <strain evidence="1">Pan2503</strain>
    </source>
</reference>
<dbReference type="AlphaFoldDB" id="A0A7V8SZG1"/>
<dbReference type="InterPro" id="IPR003749">
    <property type="entry name" value="ThiS/MoaD-like"/>
</dbReference>
<keyword evidence="2" id="KW-1185">Reference proteome</keyword>
<dbReference type="InterPro" id="IPR016155">
    <property type="entry name" value="Mopterin_synth/thiamin_S_b"/>
</dbReference>
<comment type="caution">
    <text evidence="1">The sequence shown here is derived from an EMBL/GenBank/DDBJ whole genome shotgun (WGS) entry which is preliminary data.</text>
</comment>
<name>A0A7V8SZG1_9BACT</name>
<dbReference type="InterPro" id="IPR012675">
    <property type="entry name" value="Beta-grasp_dom_sf"/>
</dbReference>
<dbReference type="SUPFAM" id="SSF54285">
    <property type="entry name" value="MoaD/ThiS"/>
    <property type="match status" value="1"/>
</dbReference>
<organism evidence="1 2">
    <name type="scientific">Candidatus Acidiferrum panamense</name>
    <dbReference type="NCBI Taxonomy" id="2741543"/>
    <lineage>
        <taxon>Bacteria</taxon>
        <taxon>Pseudomonadati</taxon>
        <taxon>Acidobacteriota</taxon>
        <taxon>Terriglobia</taxon>
        <taxon>Candidatus Acidiferrales</taxon>
        <taxon>Candidatus Acidiferrum</taxon>
    </lineage>
</organism>
<accession>A0A7V8SZG1</accession>
<dbReference type="Gene3D" id="3.10.20.30">
    <property type="match status" value="1"/>
</dbReference>
<proteinExistence type="predicted"/>
<dbReference type="EMBL" id="JACDQQ010002268">
    <property type="protein sequence ID" value="MBA0087961.1"/>
    <property type="molecule type" value="Genomic_DNA"/>
</dbReference>
<protein>
    <submittedName>
        <fullName evidence="1">MoaD/ThiS family protein</fullName>
    </submittedName>
</protein>
<gene>
    <name evidence="1" type="ORF">HRJ53_23490</name>
</gene>